<evidence type="ECO:0000259" key="2">
    <source>
        <dbReference type="Pfam" id="PF07589"/>
    </source>
</evidence>
<keyword evidence="4" id="KW-1185">Reference proteome</keyword>
<reference evidence="3 4" key="1">
    <citation type="submission" date="2021-02" db="EMBL/GenBank/DDBJ databases">
        <title>PHA producing bacteria isolated from coastal sediment in Guangdong, Shenzhen.</title>
        <authorList>
            <person name="Zheng W."/>
            <person name="Yu S."/>
            <person name="Huang Y."/>
        </authorList>
    </citation>
    <scope>NUCLEOTIDE SEQUENCE [LARGE SCALE GENOMIC DNA]</scope>
    <source>
        <strain evidence="3 4">TN21-5</strain>
    </source>
</reference>
<evidence type="ECO:0000313" key="4">
    <source>
        <dbReference type="Proteomes" id="UP000664344"/>
    </source>
</evidence>
<accession>A0ABS3BBA7</accession>
<comment type="caution">
    <text evidence="3">The sequence shown here is derived from an EMBL/GenBank/DDBJ whole genome shotgun (WGS) entry which is preliminary data.</text>
</comment>
<feature type="domain" description="Ice-binding protein C-terminal" evidence="2">
    <location>
        <begin position="217"/>
        <end position="239"/>
    </location>
</feature>
<organism evidence="3 4">
    <name type="scientific">Marinobacter daepoensis</name>
    <dbReference type="NCBI Taxonomy" id="262077"/>
    <lineage>
        <taxon>Bacteria</taxon>
        <taxon>Pseudomonadati</taxon>
        <taxon>Pseudomonadota</taxon>
        <taxon>Gammaproteobacteria</taxon>
        <taxon>Pseudomonadales</taxon>
        <taxon>Marinobacteraceae</taxon>
        <taxon>Marinobacter</taxon>
    </lineage>
</organism>
<dbReference type="InterPro" id="IPR047995">
    <property type="entry name" value="Choice_anch_K"/>
</dbReference>
<dbReference type="RefSeq" id="WP_206556760.1">
    <property type="nucleotide sequence ID" value="NZ_JAFKDB010000008.1"/>
</dbReference>
<sequence length="244" mass="25395">MIKNTMIASAAVALFAAGSAQAALIELTSVTGTWTTTNPSAPTVTGGGTNEIRWGTPANIQNQQSGYRFDGSAPPTASVTENVDFNLGTFTHFNWPITGTALSSAELTVQTDLMIDGISETVSSVFEFQHLETPNGSNPCADGGANGVGVNVNGCADRVTFSLNVGASDSFLIDGVNYFVDISGFFFGGALASEFWTKEYFDNTATLKGVITSRVASVPEPSTLALLGLGLIGFGVRKRMVKAG</sequence>
<protein>
    <submittedName>
        <fullName evidence="3">THxN family PEP-CTERM protein</fullName>
    </submittedName>
</protein>
<keyword evidence="1" id="KW-0732">Signal</keyword>
<evidence type="ECO:0000256" key="1">
    <source>
        <dbReference type="SAM" id="SignalP"/>
    </source>
</evidence>
<feature type="chain" id="PRO_5047211576" evidence="1">
    <location>
        <begin position="23"/>
        <end position="244"/>
    </location>
</feature>
<name>A0ABS3BBA7_9GAMM</name>
<dbReference type="NCBIfam" id="NF038125">
    <property type="entry name" value="PEP_CTERM_THxN"/>
    <property type="match status" value="1"/>
</dbReference>
<dbReference type="EMBL" id="JAFKDB010000008">
    <property type="protein sequence ID" value="MBN7769037.1"/>
    <property type="molecule type" value="Genomic_DNA"/>
</dbReference>
<dbReference type="InterPro" id="IPR013424">
    <property type="entry name" value="Ice-binding_C"/>
</dbReference>
<gene>
    <name evidence="3" type="ORF">JYP53_03855</name>
</gene>
<evidence type="ECO:0000313" key="3">
    <source>
        <dbReference type="EMBL" id="MBN7769037.1"/>
    </source>
</evidence>
<feature type="signal peptide" evidence="1">
    <location>
        <begin position="1"/>
        <end position="22"/>
    </location>
</feature>
<dbReference type="NCBIfam" id="TIGR02595">
    <property type="entry name" value="PEP_CTERM"/>
    <property type="match status" value="1"/>
</dbReference>
<dbReference type="Proteomes" id="UP000664344">
    <property type="component" value="Unassembled WGS sequence"/>
</dbReference>
<dbReference type="NCBIfam" id="NF038131">
    <property type="entry name" value="choice_anch_K"/>
    <property type="match status" value="1"/>
</dbReference>
<proteinExistence type="predicted"/>
<dbReference type="Pfam" id="PF07589">
    <property type="entry name" value="PEP-CTERM"/>
    <property type="match status" value="1"/>
</dbReference>